<protein>
    <recommendedName>
        <fullName evidence="3">ESAT-6-like protein</fullName>
    </recommendedName>
</protein>
<dbReference type="Proteomes" id="UP000054537">
    <property type="component" value="Unassembled WGS sequence"/>
</dbReference>
<comment type="caution">
    <text evidence="1">The sequence shown here is derived from an EMBL/GenBank/DDBJ whole genome shotgun (WGS) entry which is preliminary data.</text>
</comment>
<proteinExistence type="predicted"/>
<evidence type="ECO:0008006" key="3">
    <source>
        <dbReference type="Google" id="ProtNLM"/>
    </source>
</evidence>
<dbReference type="Pfam" id="PF06013">
    <property type="entry name" value="WXG100"/>
    <property type="match status" value="1"/>
</dbReference>
<name>A0A0A6UL23_ACTUT</name>
<organism evidence="1 2">
    <name type="scientific">Actinoplanes utahensis</name>
    <dbReference type="NCBI Taxonomy" id="1869"/>
    <lineage>
        <taxon>Bacteria</taxon>
        <taxon>Bacillati</taxon>
        <taxon>Actinomycetota</taxon>
        <taxon>Actinomycetes</taxon>
        <taxon>Micromonosporales</taxon>
        <taxon>Micromonosporaceae</taxon>
        <taxon>Actinoplanes</taxon>
    </lineage>
</organism>
<gene>
    <name evidence="1" type="ORF">MB27_14595</name>
</gene>
<dbReference type="STRING" id="1869.MB27_14595"/>
<dbReference type="InterPro" id="IPR010310">
    <property type="entry name" value="T7SS_ESAT-6-like"/>
</dbReference>
<dbReference type="InterPro" id="IPR036689">
    <property type="entry name" value="ESAT-6-like_sf"/>
</dbReference>
<dbReference type="Gene3D" id="1.10.287.1060">
    <property type="entry name" value="ESAT-6-like"/>
    <property type="match status" value="1"/>
</dbReference>
<evidence type="ECO:0000313" key="2">
    <source>
        <dbReference type="Proteomes" id="UP000054537"/>
    </source>
</evidence>
<dbReference type="eggNOG" id="ENOG5034AWU">
    <property type="taxonomic scope" value="Bacteria"/>
</dbReference>
<evidence type="ECO:0000313" key="1">
    <source>
        <dbReference type="EMBL" id="KHD76785.1"/>
    </source>
</evidence>
<dbReference type="RefSeq" id="WP_043525034.1">
    <property type="nucleotide sequence ID" value="NZ_BAABKU010000019.1"/>
</dbReference>
<dbReference type="EMBL" id="JRTT01000015">
    <property type="protein sequence ID" value="KHD76785.1"/>
    <property type="molecule type" value="Genomic_DNA"/>
</dbReference>
<dbReference type="AlphaFoldDB" id="A0A0A6UL23"/>
<dbReference type="OrthoDB" id="4350663at2"/>
<reference evidence="1 2" key="1">
    <citation type="submission" date="2014-10" db="EMBL/GenBank/DDBJ databases">
        <title>Draft genome sequence of Actinoplanes utahensis NRRL 12052.</title>
        <authorList>
            <person name="Velasco-Bucheli B."/>
            <person name="del Cerro C."/>
            <person name="Hormigo D."/>
            <person name="Garcia J.L."/>
            <person name="Acebal C."/>
            <person name="Arroyo M."/>
            <person name="de la Mata I."/>
        </authorList>
    </citation>
    <scope>NUCLEOTIDE SEQUENCE [LARGE SCALE GENOMIC DNA]</scope>
    <source>
        <strain evidence="1 2">NRRL 12052</strain>
    </source>
</reference>
<keyword evidence="2" id="KW-1185">Reference proteome</keyword>
<sequence length="99" mass="10517">MAEVNVDYEAVKSVAARLTSEGSEISGELSTLQANVTELLTSQGGLWLQQSSPVMSAQYTEFNASLTKAIAQLDTFAQSFNMITKNLAELDAGLAKPSS</sequence>
<accession>A0A0A6UL23</accession>
<dbReference type="SUPFAM" id="SSF140453">
    <property type="entry name" value="EsxAB dimer-like"/>
    <property type="match status" value="1"/>
</dbReference>